<evidence type="ECO:0000256" key="6">
    <source>
        <dbReference type="PROSITE-ProRule" id="PRU00108"/>
    </source>
</evidence>
<feature type="DNA-binding region" description="Homeobox" evidence="6">
    <location>
        <begin position="901"/>
        <end position="975"/>
    </location>
</feature>
<feature type="compositionally biased region" description="Acidic residues" evidence="9">
    <location>
        <begin position="82"/>
        <end position="117"/>
    </location>
</feature>
<evidence type="ECO:0000256" key="9">
    <source>
        <dbReference type="SAM" id="MobiDB-lite"/>
    </source>
</evidence>
<dbReference type="PROSITE" id="PS01359">
    <property type="entry name" value="ZF_PHD_1"/>
    <property type="match status" value="1"/>
</dbReference>
<dbReference type="PANTHER" id="PTHR24332:SF9">
    <property type="entry name" value="HOMEOTIC PROTEIN CAUDAL"/>
    <property type="match status" value="1"/>
</dbReference>
<dbReference type="SUPFAM" id="SSF46689">
    <property type="entry name" value="Homeodomain-like"/>
    <property type="match status" value="3"/>
</dbReference>
<feature type="compositionally biased region" description="Low complexity" evidence="9">
    <location>
        <begin position="406"/>
        <end position="422"/>
    </location>
</feature>
<organism evidence="13 14">
    <name type="scientific">Phytophthora sojae (strain P6497)</name>
    <name type="common">Soybean stem and root rot agent</name>
    <name type="synonym">Phytophthora megasperma f. sp. glycines</name>
    <dbReference type="NCBI Taxonomy" id="1094619"/>
    <lineage>
        <taxon>Eukaryota</taxon>
        <taxon>Sar</taxon>
        <taxon>Stramenopiles</taxon>
        <taxon>Oomycota</taxon>
        <taxon>Peronosporomycetes</taxon>
        <taxon>Peronosporales</taxon>
        <taxon>Peronosporaceae</taxon>
        <taxon>Phytophthora</taxon>
    </lineage>
</organism>
<dbReference type="Pfam" id="PF00628">
    <property type="entry name" value="PHD"/>
    <property type="match status" value="1"/>
</dbReference>
<name>G4ZIE3_PHYSP</name>
<keyword evidence="4 7" id="KW-0863">Zinc-finger</keyword>
<evidence type="ECO:0000256" key="5">
    <source>
        <dbReference type="ARBA" id="ARBA00022833"/>
    </source>
</evidence>
<keyword evidence="6 8" id="KW-0539">Nucleus</keyword>
<feature type="compositionally biased region" description="Low complexity" evidence="9">
    <location>
        <begin position="878"/>
        <end position="895"/>
    </location>
</feature>
<dbReference type="PROSITE" id="PS50016">
    <property type="entry name" value="ZF_PHD_2"/>
    <property type="match status" value="1"/>
</dbReference>
<dbReference type="FunFam" id="1.10.10.60:FF:000460">
    <property type="entry name" value="Homebox and aldo/keto reductase"/>
    <property type="match status" value="1"/>
</dbReference>
<dbReference type="OMA" id="EVCHEPR"/>
<comment type="similarity">
    <text evidence="2">Belongs to the Caudal homeobox family.</text>
</comment>
<dbReference type="GO" id="GO:0030154">
    <property type="term" value="P:cell differentiation"/>
    <property type="evidence" value="ECO:0007669"/>
    <property type="project" value="TreeGrafter"/>
</dbReference>
<feature type="domain" description="Homeobox" evidence="11">
    <location>
        <begin position="524"/>
        <end position="597"/>
    </location>
</feature>
<feature type="compositionally biased region" description="Low complexity" evidence="9">
    <location>
        <begin position="137"/>
        <end position="146"/>
    </location>
</feature>
<dbReference type="InterPro" id="IPR009057">
    <property type="entry name" value="Homeodomain-like_sf"/>
</dbReference>
<feature type="domain" description="Homeobox" evidence="11">
    <location>
        <begin position="899"/>
        <end position="974"/>
    </location>
</feature>
<feature type="region of interest" description="Disordered" evidence="9">
    <location>
        <begin position="25"/>
        <end position="189"/>
    </location>
</feature>
<dbReference type="GO" id="GO:0009948">
    <property type="term" value="P:anterior/posterior axis specification"/>
    <property type="evidence" value="ECO:0007669"/>
    <property type="project" value="TreeGrafter"/>
</dbReference>
<feature type="region of interest" description="Disordered" evidence="9">
    <location>
        <begin position="1160"/>
        <end position="1223"/>
    </location>
</feature>
<dbReference type="RefSeq" id="XP_009525865.1">
    <property type="nucleotide sequence ID" value="XM_009527570.1"/>
</dbReference>
<feature type="region of interest" description="Disordered" evidence="9">
    <location>
        <begin position="493"/>
        <end position="532"/>
    </location>
</feature>
<evidence type="ECO:0000259" key="10">
    <source>
        <dbReference type="PROSITE" id="PS50016"/>
    </source>
</evidence>
<evidence type="ECO:0000256" key="8">
    <source>
        <dbReference type="RuleBase" id="RU000682"/>
    </source>
</evidence>
<gene>
    <name evidence="13" type="ORF">PHYSODRAFT_330876</name>
</gene>
<dbReference type="GO" id="GO:0005634">
    <property type="term" value="C:nucleus"/>
    <property type="evidence" value="ECO:0007669"/>
    <property type="project" value="UniProtKB-SubCell"/>
</dbReference>
<keyword evidence="6 8" id="KW-0238">DNA-binding</keyword>
<proteinExistence type="inferred from homology"/>
<reference evidence="13 14" key="1">
    <citation type="journal article" date="2006" name="Science">
        <title>Phytophthora genome sequences uncover evolutionary origins and mechanisms of pathogenesis.</title>
        <authorList>
            <person name="Tyler B.M."/>
            <person name="Tripathy S."/>
            <person name="Zhang X."/>
            <person name="Dehal P."/>
            <person name="Jiang R.H."/>
            <person name="Aerts A."/>
            <person name="Arredondo F.D."/>
            <person name="Baxter L."/>
            <person name="Bensasson D."/>
            <person name="Beynon J.L."/>
            <person name="Chapman J."/>
            <person name="Damasceno C.M."/>
            <person name="Dorrance A.E."/>
            <person name="Dou D."/>
            <person name="Dickerman A.W."/>
            <person name="Dubchak I.L."/>
            <person name="Garbelotto M."/>
            <person name="Gijzen M."/>
            <person name="Gordon S.G."/>
            <person name="Govers F."/>
            <person name="Grunwald N.J."/>
            <person name="Huang W."/>
            <person name="Ivors K.L."/>
            <person name="Jones R.W."/>
            <person name="Kamoun S."/>
            <person name="Krampis K."/>
            <person name="Lamour K.H."/>
            <person name="Lee M.K."/>
            <person name="McDonald W.H."/>
            <person name="Medina M."/>
            <person name="Meijer H.J."/>
            <person name="Nordberg E.K."/>
            <person name="Maclean D.J."/>
            <person name="Ospina-Giraldo M.D."/>
            <person name="Morris P.F."/>
            <person name="Phuntumart V."/>
            <person name="Putnam N.H."/>
            <person name="Rash S."/>
            <person name="Rose J.K."/>
            <person name="Sakihama Y."/>
            <person name="Salamov A.A."/>
            <person name="Savidor A."/>
            <person name="Scheuring C.F."/>
            <person name="Smith B.M."/>
            <person name="Sobral B.W."/>
            <person name="Terry A."/>
            <person name="Torto-Alalibo T.A."/>
            <person name="Win J."/>
            <person name="Xu Z."/>
            <person name="Zhang H."/>
            <person name="Grigoriev I.V."/>
            <person name="Rokhsar D.S."/>
            <person name="Boore J.L."/>
        </authorList>
    </citation>
    <scope>NUCLEOTIDE SEQUENCE [LARGE SCALE GENOMIC DNA]</scope>
    <source>
        <strain evidence="13 14">P6497</strain>
    </source>
</reference>
<feature type="region of interest" description="Disordered" evidence="9">
    <location>
        <begin position="878"/>
        <end position="905"/>
    </location>
</feature>
<dbReference type="KEGG" id="psoj:PHYSODRAFT_330876"/>
<dbReference type="Gene3D" id="1.10.10.60">
    <property type="entry name" value="Homeodomain-like"/>
    <property type="match status" value="3"/>
</dbReference>
<dbReference type="STRING" id="1094619.G4ZIE3"/>
<sequence length="1223" mass="132159">MADVEMEDKTALDDATERKKALLVYKTNLQSASDDDDDASDDDEEEDEASAGNAGVAPPPAGAEDHDMELPRVPVKQNGAGGEEEDEVDVDEDEEGSVQVEKDDDESINAPSDDDLDSTATPRRSETDEDDDEHFKSAASSKAPSPEVDEKNSQQLQKKMPAHSETDSASEMTVNRAPSPSPSNASIQHVDDSTTLTLKSGTSNVGAIIAARRRTVARKECEVCHEPRNGRRALLCVQCKCMYHTSCFRQQFSKMVVQGSNRQWYCPDCEPAAKNASAEKQPASTPRKQQRSDAAAKGRGSRGSKPSSASRGNDDKAGVAGGLTGGAAESEVQRLTDLALRGGKNINATILEQTGEMLHITQSLTKEINSVMGPTWLGNSDSNADNNGNVKQETQVSSPPPPPFVLVPTSSSAHSSAVTSSQVVVTNDTAARADGSNGSTASWNGSAASTVSEKDVMLRRVHNGLDSLKQLLEQLQVAGIQFEVDFIKEIKATPNQDRKPASSGGARKAQGATGTAGRSASGSKGKSGASRLYSSKQIQKLEEWYQRSSRPESSEIHSMYRIINCPDYADPELQPEGISVKQIRIWFDNRRAKERLDYMRLKMKDISTTDMDADSVKKMKAAYIDEAKEVLEARVSRMRENGQGSGHVVDEADMALIANSAEPMHGKPPKASPSGAGKLSSGLLTASKDGMESSKPPVSTGSSIQKKRIRIDYVASVRKAIKDARDAGKSEEETKALRTAAIERARERLHVPYKNARTGPSKPLGKDEVSHIKLKMLKLLEEDAPAEELTDIIELLLSLVIPRAVLIESGIQRQLELILIAHKDNKELVRQTKKLQEEFQSIVEHGDAPSVVAAMAGDVNSSSGKKRKEKSRSLLLSVDTESLPGTPGSSPSSGPTPSPESRRPRVKFSLAQLMKLEKYFHKEDTPSKKKLDKIAARLNGIASLDPSSDAAQRSIDYKQIRCWFYKRRSANQPPQALSGADLHMDDADSSSSSSSDTESDDDKSEKGSKSRAKAKPKSSVPTPGGSGSKRKAPQSDDKSAAKRPKKDTPVAQPAPLGSISSPNAEAASLKSDDELAGNLQAGRIFNVKQLATIIEEYEKNPRPTVARLEELEKVLNQDDHTDELSVSATGVTKQQIKTWFSNRRAKERLDLIKMKIKETRGGVQATGSDTEDDEREDSESKPVAVLQAGHAANTIAGNVASGEKRTLVTDDDPDEAEDMKVDA</sequence>
<dbReference type="PROSITE" id="PS50071">
    <property type="entry name" value="HOMEOBOX_2"/>
    <property type="match status" value="3"/>
</dbReference>
<feature type="DNA-binding region" description="Homeobox" evidence="6">
    <location>
        <begin position="1087"/>
        <end position="1151"/>
    </location>
</feature>
<dbReference type="Gene3D" id="3.30.40.10">
    <property type="entry name" value="Zinc/RING finger domain, C3HC4 (zinc finger)"/>
    <property type="match status" value="1"/>
</dbReference>
<dbReference type="EMBL" id="JH159154">
    <property type="protein sequence ID" value="EGZ16807.1"/>
    <property type="molecule type" value="Genomic_DNA"/>
</dbReference>
<dbReference type="SMR" id="G4ZIE3"/>
<evidence type="ECO:0000256" key="1">
    <source>
        <dbReference type="ARBA" id="ARBA00004123"/>
    </source>
</evidence>
<evidence type="ECO:0000313" key="13">
    <source>
        <dbReference type="EMBL" id="EGZ16807.1"/>
    </source>
</evidence>
<comment type="subcellular location">
    <subcellularLocation>
        <location evidence="1 6 8">Nucleus</location>
    </subcellularLocation>
</comment>
<feature type="region of interest" description="Disordered" evidence="9">
    <location>
        <begin position="968"/>
        <end position="1071"/>
    </location>
</feature>
<dbReference type="GeneID" id="20646184"/>
<dbReference type="SUPFAM" id="SSF57903">
    <property type="entry name" value="FYVE/PHD zinc finger"/>
    <property type="match status" value="1"/>
</dbReference>
<dbReference type="InterPro" id="IPR011011">
    <property type="entry name" value="Znf_FYVE_PHD"/>
</dbReference>
<keyword evidence="5" id="KW-0862">Zinc</keyword>
<feature type="compositionally biased region" description="Low complexity" evidence="9">
    <location>
        <begin position="511"/>
        <end position="531"/>
    </location>
</feature>
<dbReference type="Proteomes" id="UP000002640">
    <property type="component" value="Unassembled WGS sequence"/>
</dbReference>
<feature type="compositionally biased region" description="Polar residues" evidence="9">
    <location>
        <begin position="436"/>
        <end position="450"/>
    </location>
</feature>
<evidence type="ECO:0000256" key="3">
    <source>
        <dbReference type="ARBA" id="ARBA00022723"/>
    </source>
</evidence>
<evidence type="ECO:0000313" key="14">
    <source>
        <dbReference type="Proteomes" id="UP000002640"/>
    </source>
</evidence>
<accession>G4ZIE3</accession>
<evidence type="ECO:0000256" key="4">
    <source>
        <dbReference type="ARBA" id="ARBA00022771"/>
    </source>
</evidence>
<dbReference type="InParanoid" id="G4ZIE3"/>
<dbReference type="InterPro" id="IPR013083">
    <property type="entry name" value="Znf_RING/FYVE/PHD"/>
</dbReference>
<dbReference type="GO" id="GO:0000977">
    <property type="term" value="F:RNA polymerase II transcription regulatory region sequence-specific DNA binding"/>
    <property type="evidence" value="ECO:0007669"/>
    <property type="project" value="TreeGrafter"/>
</dbReference>
<dbReference type="CDD" id="cd00086">
    <property type="entry name" value="homeodomain"/>
    <property type="match status" value="3"/>
</dbReference>
<dbReference type="InterPro" id="IPR047152">
    <property type="entry name" value="Caudal_homeobox"/>
</dbReference>
<evidence type="ECO:0000256" key="2">
    <source>
        <dbReference type="ARBA" id="ARBA00010341"/>
    </source>
</evidence>
<dbReference type="GO" id="GO:0008270">
    <property type="term" value="F:zinc ion binding"/>
    <property type="evidence" value="ECO:0007669"/>
    <property type="project" value="UniProtKB-KW"/>
</dbReference>
<feature type="compositionally biased region" description="Acidic residues" evidence="9">
    <location>
        <begin position="33"/>
        <end position="49"/>
    </location>
</feature>
<feature type="domain" description="RING-type" evidence="12">
    <location>
        <begin position="221"/>
        <end position="270"/>
    </location>
</feature>
<evidence type="ECO:0000259" key="11">
    <source>
        <dbReference type="PROSITE" id="PS50071"/>
    </source>
</evidence>
<evidence type="ECO:0000256" key="7">
    <source>
        <dbReference type="PROSITE-ProRule" id="PRU00175"/>
    </source>
</evidence>
<feature type="region of interest" description="Disordered" evidence="9">
    <location>
        <begin position="431"/>
        <end position="450"/>
    </location>
</feature>
<keyword evidence="3" id="KW-0479">Metal-binding</keyword>
<feature type="region of interest" description="Disordered" evidence="9">
    <location>
        <begin position="662"/>
        <end position="702"/>
    </location>
</feature>
<dbReference type="InterPro" id="IPR019786">
    <property type="entry name" value="Zinc_finger_PHD-type_CS"/>
</dbReference>
<dbReference type="InterPro" id="IPR001356">
    <property type="entry name" value="HD"/>
</dbReference>
<dbReference type="PROSITE" id="PS50089">
    <property type="entry name" value="ZF_RING_2"/>
    <property type="match status" value="1"/>
</dbReference>
<dbReference type="GO" id="GO:0006357">
    <property type="term" value="P:regulation of transcription by RNA polymerase II"/>
    <property type="evidence" value="ECO:0007669"/>
    <property type="project" value="TreeGrafter"/>
</dbReference>
<dbReference type="PANTHER" id="PTHR24332">
    <property type="entry name" value="HOMEOBOX PROTEIN CDX"/>
    <property type="match status" value="1"/>
</dbReference>
<dbReference type="InterPro" id="IPR001841">
    <property type="entry name" value="Znf_RING"/>
</dbReference>
<keyword evidence="6 8" id="KW-0371">Homeobox</keyword>
<dbReference type="AlphaFoldDB" id="G4ZIE3"/>
<feature type="domain" description="PHD-type" evidence="10">
    <location>
        <begin position="218"/>
        <end position="272"/>
    </location>
</feature>
<dbReference type="GO" id="GO:0003700">
    <property type="term" value="F:DNA-binding transcription factor activity"/>
    <property type="evidence" value="ECO:0007669"/>
    <property type="project" value="TreeGrafter"/>
</dbReference>
<feature type="DNA-binding region" description="Homeobox" evidence="6">
    <location>
        <begin position="526"/>
        <end position="598"/>
    </location>
</feature>
<feature type="region of interest" description="Disordered" evidence="9">
    <location>
        <begin position="277"/>
        <end position="325"/>
    </location>
</feature>
<dbReference type="InterPro" id="IPR019787">
    <property type="entry name" value="Znf_PHD-finger"/>
</dbReference>
<dbReference type="Pfam" id="PF00046">
    <property type="entry name" value="Homeodomain"/>
    <property type="match status" value="3"/>
</dbReference>
<dbReference type="CDD" id="cd15489">
    <property type="entry name" value="PHD_SF"/>
    <property type="match status" value="1"/>
</dbReference>
<feature type="region of interest" description="Disordered" evidence="9">
    <location>
        <begin position="375"/>
        <end position="422"/>
    </location>
</feature>
<feature type="compositionally biased region" description="Low complexity" evidence="9">
    <location>
        <begin position="378"/>
        <end position="389"/>
    </location>
</feature>
<dbReference type="SMART" id="SM00389">
    <property type="entry name" value="HOX"/>
    <property type="match status" value="3"/>
</dbReference>
<evidence type="ECO:0000259" key="12">
    <source>
        <dbReference type="PROSITE" id="PS50089"/>
    </source>
</evidence>
<protein>
    <submittedName>
        <fullName evidence="13">Homeobox and zinc-finger domain-containing protein</fullName>
    </submittedName>
</protein>
<feature type="domain" description="Homeobox" evidence="11">
    <location>
        <begin position="1085"/>
        <end position="1150"/>
    </location>
</feature>
<keyword evidence="14" id="KW-1185">Reference proteome</keyword>